<dbReference type="InterPro" id="IPR013249">
    <property type="entry name" value="RNA_pol_sigma70_r4_t2"/>
</dbReference>
<dbReference type="InterPro" id="IPR014284">
    <property type="entry name" value="RNA_pol_sigma-70_dom"/>
</dbReference>
<keyword evidence="3" id="KW-0731">Sigma factor</keyword>
<evidence type="ECO:0000256" key="2">
    <source>
        <dbReference type="ARBA" id="ARBA00023015"/>
    </source>
</evidence>
<dbReference type="Pfam" id="PF04542">
    <property type="entry name" value="Sigma70_r2"/>
    <property type="match status" value="1"/>
</dbReference>
<dbReference type="GO" id="GO:0003677">
    <property type="term" value="F:DNA binding"/>
    <property type="evidence" value="ECO:0007669"/>
    <property type="project" value="InterPro"/>
</dbReference>
<dbReference type="Gene3D" id="1.10.1740.10">
    <property type="match status" value="1"/>
</dbReference>
<dbReference type="NCBIfam" id="TIGR02937">
    <property type="entry name" value="sigma70-ECF"/>
    <property type="match status" value="1"/>
</dbReference>
<proteinExistence type="inferred from homology"/>
<evidence type="ECO:0000313" key="8">
    <source>
        <dbReference type="Proteomes" id="UP000320300"/>
    </source>
</evidence>
<dbReference type="InterPro" id="IPR036388">
    <property type="entry name" value="WH-like_DNA-bd_sf"/>
</dbReference>
<dbReference type="InterPro" id="IPR013325">
    <property type="entry name" value="RNA_pol_sigma_r2"/>
</dbReference>
<sequence length="200" mass="23599">MLMHQLSDNELLLRIKKDDHSSFDLLFDRYWERLYKVAFARVADDHVAQDIVQELFIKLWERRHSMEIRLTLENYLLTAVRFSVISHFRSRNVNEVRLDDALQRVNLLESSINENEGYFELEKTLEEALSKMPGMLQKVYQLRSEDMGVKEIATELGVAEQTVKNYISEVLRRLRIAIVDKHPEKQVTYLAIISALFIKT</sequence>
<dbReference type="Pfam" id="PF08281">
    <property type="entry name" value="Sigma70_r4_2"/>
    <property type="match status" value="1"/>
</dbReference>
<accession>A0A521AFN3</accession>
<comment type="similarity">
    <text evidence="1">Belongs to the sigma-70 factor family. ECF subfamily.</text>
</comment>
<dbReference type="PANTHER" id="PTHR43133:SF46">
    <property type="entry name" value="RNA POLYMERASE SIGMA-70 FACTOR ECF SUBFAMILY"/>
    <property type="match status" value="1"/>
</dbReference>
<dbReference type="OrthoDB" id="679904at2"/>
<organism evidence="7 8">
    <name type="scientific">Pedobacter westerhofensis</name>
    <dbReference type="NCBI Taxonomy" id="425512"/>
    <lineage>
        <taxon>Bacteria</taxon>
        <taxon>Pseudomonadati</taxon>
        <taxon>Bacteroidota</taxon>
        <taxon>Sphingobacteriia</taxon>
        <taxon>Sphingobacteriales</taxon>
        <taxon>Sphingobacteriaceae</taxon>
        <taxon>Pedobacter</taxon>
    </lineage>
</organism>
<dbReference type="EMBL" id="FXTN01000001">
    <property type="protein sequence ID" value="SMO33633.1"/>
    <property type="molecule type" value="Genomic_DNA"/>
</dbReference>
<dbReference type="PANTHER" id="PTHR43133">
    <property type="entry name" value="RNA POLYMERASE ECF-TYPE SIGMA FACTO"/>
    <property type="match status" value="1"/>
</dbReference>
<keyword evidence="2" id="KW-0805">Transcription regulation</keyword>
<feature type="domain" description="RNA polymerase sigma-70 region 2" evidence="5">
    <location>
        <begin position="26"/>
        <end position="92"/>
    </location>
</feature>
<keyword evidence="8" id="KW-1185">Reference proteome</keyword>
<dbReference type="SUPFAM" id="SSF88659">
    <property type="entry name" value="Sigma3 and sigma4 domains of RNA polymerase sigma factors"/>
    <property type="match status" value="1"/>
</dbReference>
<evidence type="ECO:0000259" key="5">
    <source>
        <dbReference type="Pfam" id="PF04542"/>
    </source>
</evidence>
<dbReference type="InterPro" id="IPR039425">
    <property type="entry name" value="RNA_pol_sigma-70-like"/>
</dbReference>
<keyword evidence="4" id="KW-0804">Transcription</keyword>
<feature type="domain" description="RNA polymerase sigma factor 70 region 4 type 2" evidence="6">
    <location>
        <begin position="125"/>
        <end position="174"/>
    </location>
</feature>
<protein>
    <submittedName>
        <fullName evidence="7">RNA polymerase sigma-70 factor, ECF subfamily</fullName>
    </submittedName>
</protein>
<dbReference type="RefSeq" id="WP_142526266.1">
    <property type="nucleotide sequence ID" value="NZ_CBCSJO010000002.1"/>
</dbReference>
<evidence type="ECO:0000256" key="3">
    <source>
        <dbReference type="ARBA" id="ARBA00023082"/>
    </source>
</evidence>
<dbReference type="SUPFAM" id="SSF88946">
    <property type="entry name" value="Sigma2 domain of RNA polymerase sigma factors"/>
    <property type="match status" value="1"/>
</dbReference>
<dbReference type="InterPro" id="IPR013324">
    <property type="entry name" value="RNA_pol_sigma_r3/r4-like"/>
</dbReference>
<evidence type="ECO:0000259" key="6">
    <source>
        <dbReference type="Pfam" id="PF08281"/>
    </source>
</evidence>
<dbReference type="InterPro" id="IPR007627">
    <property type="entry name" value="RNA_pol_sigma70_r2"/>
</dbReference>
<evidence type="ECO:0000256" key="1">
    <source>
        <dbReference type="ARBA" id="ARBA00010641"/>
    </source>
</evidence>
<dbReference type="AlphaFoldDB" id="A0A521AFN3"/>
<dbReference type="GO" id="GO:0016987">
    <property type="term" value="F:sigma factor activity"/>
    <property type="evidence" value="ECO:0007669"/>
    <property type="project" value="UniProtKB-KW"/>
</dbReference>
<evidence type="ECO:0000313" key="7">
    <source>
        <dbReference type="EMBL" id="SMO33633.1"/>
    </source>
</evidence>
<gene>
    <name evidence="7" type="ORF">SAMN06265348_101144</name>
</gene>
<reference evidence="7 8" key="1">
    <citation type="submission" date="2017-05" db="EMBL/GenBank/DDBJ databases">
        <authorList>
            <person name="Varghese N."/>
            <person name="Submissions S."/>
        </authorList>
    </citation>
    <scope>NUCLEOTIDE SEQUENCE [LARGE SCALE GENOMIC DNA]</scope>
    <source>
        <strain evidence="7 8">DSM 19036</strain>
    </source>
</reference>
<name>A0A521AFN3_9SPHI</name>
<dbReference type="GO" id="GO:0006352">
    <property type="term" value="P:DNA-templated transcription initiation"/>
    <property type="evidence" value="ECO:0007669"/>
    <property type="project" value="InterPro"/>
</dbReference>
<dbReference type="Proteomes" id="UP000320300">
    <property type="component" value="Unassembled WGS sequence"/>
</dbReference>
<evidence type="ECO:0000256" key="4">
    <source>
        <dbReference type="ARBA" id="ARBA00023163"/>
    </source>
</evidence>
<dbReference type="Gene3D" id="1.10.10.10">
    <property type="entry name" value="Winged helix-like DNA-binding domain superfamily/Winged helix DNA-binding domain"/>
    <property type="match status" value="1"/>
</dbReference>